<gene>
    <name evidence="1" type="ORF">JYE49_01030</name>
</gene>
<dbReference type="Proteomes" id="UP000682782">
    <property type="component" value="Chromosome"/>
</dbReference>
<evidence type="ECO:0000313" key="1">
    <source>
        <dbReference type="EMBL" id="QUC67325.1"/>
    </source>
</evidence>
<dbReference type="EMBL" id="CP068393">
    <property type="protein sequence ID" value="QUC67325.1"/>
    <property type="molecule type" value="Genomic_DNA"/>
</dbReference>
<keyword evidence="1" id="KW-0808">Transferase</keyword>
<proteinExistence type="predicted"/>
<accession>A0AC61MWW1</accession>
<name>A0AC61MWW1_9FIRM</name>
<organism evidence="1 2">
    <name type="scientific">Aristaeella hokkaidonensis</name>
    <dbReference type="NCBI Taxonomy" id="3046382"/>
    <lineage>
        <taxon>Bacteria</taxon>
        <taxon>Bacillati</taxon>
        <taxon>Bacillota</taxon>
        <taxon>Clostridia</taxon>
        <taxon>Eubacteriales</taxon>
        <taxon>Aristaeellaceae</taxon>
        <taxon>Aristaeella</taxon>
    </lineage>
</organism>
<protein>
    <submittedName>
        <fullName evidence="1">PLP-dependent aminotransferase family protein</fullName>
    </submittedName>
</protein>
<keyword evidence="2" id="KW-1185">Reference proteome</keyword>
<sequence length="356" mass="40510">MSTKKPAYLTLYESLREEIISGIRPFGSRLPSRRILARDRGVSAITAEHSIELLCEEGYAESRPRSGCYVIYRESDGFTLPSVRTEHRLPSVPPTPDRDTFPFPALARVMRRVLTEYGEEIMIRSPNTGCTFLRETLCSYLARNRGIRVQPDQIIIGAGAEYLYGLVVELLGSSRIFGIEAPSYQKIEQVYRSRNVQVDFCPLGKDGILSEALRSTKASVLHITPFRSFPSGVTATASKRREYLRWASEPDRYIVEDDYESEFSLLRKPEETLFAGTARQNVIYLNTFSRTVSPSFRVGYMVLPRALLPVFELRVGFYSCTVPTFEQYVLAELISGGDFERHINRIRRVERKTSGN</sequence>
<reference evidence="1" key="1">
    <citation type="submission" date="2021-01" db="EMBL/GenBank/DDBJ databases">
        <title>Complete genome sequence of Clostridiales bacterium R-7.</title>
        <authorList>
            <person name="Mahoney-Kurpe S.C."/>
            <person name="Palevich N."/>
            <person name="Koike S."/>
            <person name="Moon C.D."/>
            <person name="Attwood G.T."/>
        </authorList>
    </citation>
    <scope>NUCLEOTIDE SEQUENCE</scope>
    <source>
        <strain evidence="1">R-7</strain>
    </source>
</reference>
<evidence type="ECO:0000313" key="2">
    <source>
        <dbReference type="Proteomes" id="UP000682782"/>
    </source>
</evidence>
<keyword evidence="1" id="KW-0032">Aminotransferase</keyword>